<feature type="transmembrane region" description="Helical" evidence="1">
    <location>
        <begin position="37"/>
        <end position="59"/>
    </location>
</feature>
<keyword evidence="1" id="KW-0472">Membrane</keyword>
<protein>
    <submittedName>
        <fullName evidence="2">LANO_0B08856g1_1</fullName>
    </submittedName>
</protein>
<keyword evidence="3" id="KW-1185">Reference proteome</keyword>
<dbReference type="Proteomes" id="UP000189911">
    <property type="component" value="Chromosome B"/>
</dbReference>
<reference evidence="3" key="1">
    <citation type="submission" date="2016-03" db="EMBL/GenBank/DDBJ databases">
        <authorList>
            <person name="Devillers Hugo."/>
        </authorList>
    </citation>
    <scope>NUCLEOTIDE SEQUENCE [LARGE SCALE GENOMIC DNA]</scope>
</reference>
<dbReference type="EMBL" id="LT598450">
    <property type="protein sequence ID" value="SCU83306.1"/>
    <property type="molecule type" value="Genomic_DNA"/>
</dbReference>
<keyword evidence="1" id="KW-0812">Transmembrane</keyword>
<feature type="transmembrane region" description="Helical" evidence="1">
    <location>
        <begin position="225"/>
        <end position="247"/>
    </location>
</feature>
<dbReference type="InterPro" id="IPR001142">
    <property type="entry name" value="DUP/COS"/>
</dbReference>
<evidence type="ECO:0000313" key="3">
    <source>
        <dbReference type="Proteomes" id="UP000189911"/>
    </source>
</evidence>
<organism evidence="2 3">
    <name type="scientific">Lachancea nothofagi CBS 11611</name>
    <dbReference type="NCBI Taxonomy" id="1266666"/>
    <lineage>
        <taxon>Eukaryota</taxon>
        <taxon>Fungi</taxon>
        <taxon>Dikarya</taxon>
        <taxon>Ascomycota</taxon>
        <taxon>Saccharomycotina</taxon>
        <taxon>Saccharomycetes</taxon>
        <taxon>Saccharomycetales</taxon>
        <taxon>Saccharomycetaceae</taxon>
        <taxon>Lachancea</taxon>
    </lineage>
</organism>
<dbReference type="OrthoDB" id="4036472at2759"/>
<feature type="transmembrane region" description="Helical" evidence="1">
    <location>
        <begin position="65"/>
        <end position="87"/>
    </location>
</feature>
<evidence type="ECO:0000313" key="2">
    <source>
        <dbReference type="EMBL" id="SCU83306.1"/>
    </source>
</evidence>
<sequence length="359" mass="42607">MNQLYHSLNKDQTSQLPYSLFRSKLSWRLHEFVKAPFFYAWILTFTVLSLIPFAIRRAFRSCPLYVSGMLTFLNIEFLGLLPFMYVLKRDRCLPKLRSYLVQEVIQLKPEAHFRDWDIVALHANGYLRREQLWHTELCIYNGKECSELFRSFVYCPSLKANHDDEDERLAVQIYEKSFESYWKSKENYVSTTNDRRKLPKEVYRYRLAWNAKAVMKKASRWMILVPYYAVIINWGNGLLVFYFGLLLGSCQLLIYSYSSLCAERRTLFNTPLLILTFLKLKTLQEPGEDLEKWNNISRFMNTYLLKESVWRDGEFFFDGEDCRAKFESILTTVISEQVPHIRGSYPELTSYAMRSMAGF</sequence>
<proteinExistence type="predicted"/>
<dbReference type="Pfam" id="PF00674">
    <property type="entry name" value="DUP"/>
    <property type="match status" value="2"/>
</dbReference>
<dbReference type="AlphaFoldDB" id="A0A1G4J125"/>
<evidence type="ECO:0000256" key="1">
    <source>
        <dbReference type="SAM" id="Phobius"/>
    </source>
</evidence>
<gene>
    <name evidence="2" type="ORF">LANO_0B08856G</name>
</gene>
<name>A0A1G4J125_9SACH</name>
<accession>A0A1G4J125</accession>
<keyword evidence="1" id="KW-1133">Transmembrane helix</keyword>